<dbReference type="RefSeq" id="XP_011605186.2">
    <property type="nucleotide sequence ID" value="XM_011606884.2"/>
</dbReference>
<evidence type="ECO:0000256" key="7">
    <source>
        <dbReference type="ARBA" id="ARBA00023015"/>
    </source>
</evidence>
<dbReference type="Gene3D" id="3.30.160.60">
    <property type="entry name" value="Classic Zinc Finger"/>
    <property type="match status" value="3"/>
</dbReference>
<keyword evidence="4" id="KW-0677">Repeat</keyword>
<dbReference type="Ensembl" id="ENSTRUT00000083883.1">
    <property type="protein sequence ID" value="ENSTRUP00000077698.1"/>
    <property type="gene ID" value="ENSTRUG00000028439.1"/>
</dbReference>
<dbReference type="PANTHER" id="PTHR23235:SF173">
    <property type="entry name" value="C2H2-TYPE DOMAIN-CONTAINING PROTEIN"/>
    <property type="match status" value="1"/>
</dbReference>
<dbReference type="GO" id="GO:0005634">
    <property type="term" value="C:nucleus"/>
    <property type="evidence" value="ECO:0007669"/>
    <property type="project" value="UniProtKB-SubCell"/>
</dbReference>
<dbReference type="SUPFAM" id="SSF57667">
    <property type="entry name" value="beta-beta-alpha zinc fingers"/>
    <property type="match status" value="2"/>
</dbReference>
<dbReference type="SMART" id="SM00355">
    <property type="entry name" value="ZnF_C2H2"/>
    <property type="match status" value="3"/>
</dbReference>
<evidence type="ECO:0000256" key="9">
    <source>
        <dbReference type="ARBA" id="ARBA00023163"/>
    </source>
</evidence>
<dbReference type="InParanoid" id="A0A674NVN8"/>
<dbReference type="GeneID" id="101064831"/>
<evidence type="ECO:0000256" key="8">
    <source>
        <dbReference type="ARBA" id="ARBA00023125"/>
    </source>
</evidence>
<dbReference type="PROSITE" id="PS50157">
    <property type="entry name" value="ZINC_FINGER_C2H2_2"/>
    <property type="match status" value="3"/>
</dbReference>
<dbReference type="FunFam" id="3.30.160.60:FF:000446">
    <property type="entry name" value="Zinc finger protein"/>
    <property type="match status" value="1"/>
</dbReference>
<evidence type="ECO:0000256" key="1">
    <source>
        <dbReference type="ARBA" id="ARBA00004123"/>
    </source>
</evidence>
<proteinExistence type="inferred from homology"/>
<protein>
    <submittedName>
        <fullName evidence="14">KLF transcription factor 5</fullName>
    </submittedName>
</protein>
<reference evidence="14" key="3">
    <citation type="submission" date="2025-09" db="UniProtKB">
        <authorList>
            <consortium name="Ensembl"/>
        </authorList>
    </citation>
    <scope>IDENTIFICATION</scope>
</reference>
<dbReference type="FunFam" id="3.30.160.60:FF:001395">
    <property type="entry name" value="Krueppel-like factor 7"/>
    <property type="match status" value="1"/>
</dbReference>
<reference evidence="14" key="2">
    <citation type="submission" date="2025-08" db="UniProtKB">
        <authorList>
            <consortium name="Ensembl"/>
        </authorList>
    </citation>
    <scope>IDENTIFICATION</scope>
</reference>
<accession>A0A674NVN8</accession>
<dbReference type="InterPro" id="IPR013087">
    <property type="entry name" value="Znf_C2H2_type"/>
</dbReference>
<keyword evidence="7" id="KW-0805">Transcription regulation</keyword>
<dbReference type="GO" id="GO:0000978">
    <property type="term" value="F:RNA polymerase II cis-regulatory region sequence-specific DNA binding"/>
    <property type="evidence" value="ECO:0007669"/>
    <property type="project" value="TreeGrafter"/>
</dbReference>
<dbReference type="PROSITE" id="PS00028">
    <property type="entry name" value="ZINC_FINGER_C2H2_1"/>
    <property type="match status" value="3"/>
</dbReference>
<dbReference type="InterPro" id="IPR036236">
    <property type="entry name" value="Znf_C2H2_sf"/>
</dbReference>
<name>A0A674NVN8_TAKRU</name>
<keyword evidence="5 11" id="KW-0863">Zinc-finger</keyword>
<reference evidence="14 15" key="1">
    <citation type="journal article" date="2011" name="Genome Biol. Evol.">
        <title>Integration of the genetic map and genome assembly of fugu facilitates insights into distinct features of genome evolution in teleosts and mammals.</title>
        <authorList>
            <person name="Kai W."/>
            <person name="Kikuchi K."/>
            <person name="Tohari S."/>
            <person name="Chew A.K."/>
            <person name="Tay A."/>
            <person name="Fujiwara A."/>
            <person name="Hosoya S."/>
            <person name="Suetake H."/>
            <person name="Naruse K."/>
            <person name="Brenner S."/>
            <person name="Suzuki Y."/>
            <person name="Venkatesh B."/>
        </authorList>
    </citation>
    <scope>NUCLEOTIDE SEQUENCE [LARGE SCALE GENOMIC DNA]</scope>
</reference>
<feature type="compositionally biased region" description="Polar residues" evidence="12">
    <location>
        <begin position="211"/>
        <end position="220"/>
    </location>
</feature>
<feature type="domain" description="C2H2-type" evidence="13">
    <location>
        <begin position="369"/>
        <end position="398"/>
    </location>
</feature>
<evidence type="ECO:0000256" key="11">
    <source>
        <dbReference type="PROSITE-ProRule" id="PRU00042"/>
    </source>
</evidence>
<dbReference type="Pfam" id="PF00096">
    <property type="entry name" value="zf-C2H2"/>
    <property type="match status" value="3"/>
</dbReference>
<dbReference type="Proteomes" id="UP000005226">
    <property type="component" value="Chromosome 1"/>
</dbReference>
<feature type="domain" description="C2H2-type" evidence="13">
    <location>
        <begin position="339"/>
        <end position="368"/>
    </location>
</feature>
<evidence type="ECO:0000256" key="4">
    <source>
        <dbReference type="ARBA" id="ARBA00022737"/>
    </source>
</evidence>
<evidence type="ECO:0000256" key="3">
    <source>
        <dbReference type="ARBA" id="ARBA00022723"/>
    </source>
</evidence>
<dbReference type="FunFam" id="3.30.160.60:FF:000021">
    <property type="entry name" value="Basic krueppel-like factor 3"/>
    <property type="match status" value="1"/>
</dbReference>
<feature type="region of interest" description="Disordered" evidence="12">
    <location>
        <begin position="211"/>
        <end position="253"/>
    </location>
</feature>
<dbReference type="AlphaFoldDB" id="A0A674NVN8"/>
<evidence type="ECO:0000256" key="10">
    <source>
        <dbReference type="ARBA" id="ARBA00023242"/>
    </source>
</evidence>
<evidence type="ECO:0000313" key="14">
    <source>
        <dbReference type="Ensembl" id="ENSTRUP00000077698.1"/>
    </source>
</evidence>
<keyword evidence="9" id="KW-0804">Transcription</keyword>
<keyword evidence="15" id="KW-1185">Reference proteome</keyword>
<evidence type="ECO:0000256" key="6">
    <source>
        <dbReference type="ARBA" id="ARBA00022833"/>
    </source>
</evidence>
<dbReference type="CDD" id="cd21579">
    <property type="entry name" value="KLF5_N"/>
    <property type="match status" value="1"/>
</dbReference>
<evidence type="ECO:0000256" key="12">
    <source>
        <dbReference type="SAM" id="MobiDB-lite"/>
    </source>
</evidence>
<evidence type="ECO:0000256" key="2">
    <source>
        <dbReference type="ARBA" id="ARBA00006991"/>
    </source>
</evidence>
<dbReference type="GeneTree" id="ENSGT00940000156711"/>
<sequence length="423" mass="47441">MAASFRDSLWVAPEQDALLQPTAPLTDHGQVLCHTTDAMAPTPSGYHLTKSEMERYMPRHPQDIVNSKLACRDGPLMLEPAVTEDPASPYSVNMSLLLPDVTYLQPAPSRTARDIKSQAPHVLMQRNQVLPMIPEYPGVCDQAESTCSNLYIKQEVPEFQDVSLFQLLNSDLEQFFHAPHLNSMNSPSLPMGNLHVGSLLNASKLTPQNQCFPQVNQQHGPTYLPPSPPNSEPSSPEREKHLSQNLSPPPSYEASIASKFQFHSRLPVDQGQTLSGTPIQSPDKNFGTGLVHFECPVPIHPIPVQTTPRVAPQSPVLAQSAPFRSNRRTNPDLERRRIHHCNIAGCKKVYTKSSHLKAHQRTHTGEKPYQCSWEGCEWRFARSDELTRHFRKHTGAKPFQCCVCSRCFSRSDHLALHMKRHQS</sequence>
<feature type="domain" description="C2H2-type" evidence="13">
    <location>
        <begin position="399"/>
        <end position="423"/>
    </location>
</feature>
<dbReference type="GO" id="GO:0008270">
    <property type="term" value="F:zinc ion binding"/>
    <property type="evidence" value="ECO:0007669"/>
    <property type="project" value="UniProtKB-KW"/>
</dbReference>
<keyword evidence="6" id="KW-0862">Zinc</keyword>
<evidence type="ECO:0000256" key="5">
    <source>
        <dbReference type="ARBA" id="ARBA00022771"/>
    </source>
</evidence>
<dbReference type="OrthoDB" id="4748970at2759"/>
<keyword evidence="8" id="KW-0238">DNA-binding</keyword>
<dbReference type="OMA" id="SLMHPTC"/>
<evidence type="ECO:0000313" key="15">
    <source>
        <dbReference type="Proteomes" id="UP000005226"/>
    </source>
</evidence>
<keyword evidence="10" id="KW-0539">Nucleus</keyword>
<dbReference type="FunCoup" id="A0A674NVN8">
    <property type="interactions" value="17"/>
</dbReference>
<comment type="similarity">
    <text evidence="2">Belongs to the krueppel C2H2-type zinc-finger protein family.</text>
</comment>
<dbReference type="PANTHER" id="PTHR23235">
    <property type="entry name" value="KRUEPPEL-LIKE TRANSCRIPTION FACTOR"/>
    <property type="match status" value="1"/>
</dbReference>
<organism evidence="14 15">
    <name type="scientific">Takifugu rubripes</name>
    <name type="common">Japanese pufferfish</name>
    <name type="synonym">Fugu rubripes</name>
    <dbReference type="NCBI Taxonomy" id="31033"/>
    <lineage>
        <taxon>Eukaryota</taxon>
        <taxon>Metazoa</taxon>
        <taxon>Chordata</taxon>
        <taxon>Craniata</taxon>
        <taxon>Vertebrata</taxon>
        <taxon>Euteleostomi</taxon>
        <taxon>Actinopterygii</taxon>
        <taxon>Neopterygii</taxon>
        <taxon>Teleostei</taxon>
        <taxon>Neoteleostei</taxon>
        <taxon>Acanthomorphata</taxon>
        <taxon>Eupercaria</taxon>
        <taxon>Tetraodontiformes</taxon>
        <taxon>Tetradontoidea</taxon>
        <taxon>Tetraodontidae</taxon>
        <taxon>Takifugu</taxon>
    </lineage>
</organism>
<dbReference type="GO" id="GO:0000981">
    <property type="term" value="F:DNA-binding transcription factor activity, RNA polymerase II-specific"/>
    <property type="evidence" value="ECO:0007669"/>
    <property type="project" value="TreeGrafter"/>
</dbReference>
<comment type="subcellular location">
    <subcellularLocation>
        <location evidence="1">Nucleus</location>
    </subcellularLocation>
</comment>
<gene>
    <name evidence="14" type="primary">klf5b</name>
</gene>
<evidence type="ECO:0000259" key="13">
    <source>
        <dbReference type="PROSITE" id="PS50157"/>
    </source>
</evidence>
<keyword evidence="3" id="KW-0479">Metal-binding</keyword>